<evidence type="ECO:0000313" key="2">
    <source>
        <dbReference type="Proteomes" id="UP000765509"/>
    </source>
</evidence>
<protein>
    <submittedName>
        <fullName evidence="1">Uncharacterized protein</fullName>
    </submittedName>
</protein>
<comment type="caution">
    <text evidence="1">The sequence shown here is derived from an EMBL/GenBank/DDBJ whole genome shotgun (WGS) entry which is preliminary data.</text>
</comment>
<reference evidence="1" key="1">
    <citation type="submission" date="2021-03" db="EMBL/GenBank/DDBJ databases">
        <title>Draft genome sequence of rust myrtle Austropuccinia psidii MF-1, a brazilian biotype.</title>
        <authorList>
            <person name="Quecine M.C."/>
            <person name="Pachon D.M.R."/>
            <person name="Bonatelli M.L."/>
            <person name="Correr F.H."/>
            <person name="Franceschini L.M."/>
            <person name="Leite T.F."/>
            <person name="Margarido G.R.A."/>
            <person name="Almeida C.A."/>
            <person name="Ferrarezi J.A."/>
            <person name="Labate C.A."/>
        </authorList>
    </citation>
    <scope>NUCLEOTIDE SEQUENCE</scope>
    <source>
        <strain evidence="1">MF-1</strain>
    </source>
</reference>
<accession>A0A9Q3FVC4</accession>
<dbReference type="AlphaFoldDB" id="A0A9Q3FVC4"/>
<dbReference type="Proteomes" id="UP000765509">
    <property type="component" value="Unassembled WGS sequence"/>
</dbReference>
<keyword evidence="2" id="KW-1185">Reference proteome</keyword>
<dbReference type="EMBL" id="AVOT02048924">
    <property type="protein sequence ID" value="MBW0544116.1"/>
    <property type="molecule type" value="Genomic_DNA"/>
</dbReference>
<name>A0A9Q3FVC4_9BASI</name>
<organism evidence="1 2">
    <name type="scientific">Austropuccinia psidii MF-1</name>
    <dbReference type="NCBI Taxonomy" id="1389203"/>
    <lineage>
        <taxon>Eukaryota</taxon>
        <taxon>Fungi</taxon>
        <taxon>Dikarya</taxon>
        <taxon>Basidiomycota</taxon>
        <taxon>Pucciniomycotina</taxon>
        <taxon>Pucciniomycetes</taxon>
        <taxon>Pucciniales</taxon>
        <taxon>Sphaerophragmiaceae</taxon>
        <taxon>Austropuccinia</taxon>
    </lineage>
</organism>
<gene>
    <name evidence="1" type="ORF">O181_083831</name>
</gene>
<evidence type="ECO:0000313" key="1">
    <source>
        <dbReference type="EMBL" id="MBW0544116.1"/>
    </source>
</evidence>
<sequence length="186" mass="21398">MFGILIDNATFSEDSMCIHQPQYSIYMDEHQYQEPHVHVLEVFPTPSGPVSLLYGLSNHSQLPNEPQKTGSTSTSQNLFRLPIAMTNVNIQRSSQLSMTQLTIVGTNGLSGSHPKRRHRKKKELAEDMLRKKKEEIHHDPKNTTKTDCNPYFMHTYFENICTYLENEGNYNGKSLDTQYFKLIFLG</sequence>
<proteinExistence type="predicted"/>